<dbReference type="InterPro" id="IPR003594">
    <property type="entry name" value="HATPase_dom"/>
</dbReference>
<feature type="domain" description="PAS" evidence="15">
    <location>
        <begin position="623"/>
        <end position="669"/>
    </location>
</feature>
<keyword evidence="6" id="KW-0812">Transmembrane</keyword>
<keyword evidence="8" id="KW-0418">Kinase</keyword>
<dbReference type="InterPro" id="IPR036097">
    <property type="entry name" value="HisK_dim/P_sf"/>
</dbReference>
<feature type="modified residue" description="4-aspartylphosphate" evidence="12">
    <location>
        <position position="1255"/>
    </location>
</feature>
<sequence length="1434" mass="162546">MSEDQTKPNQAKELTAGFYLLAEHLPDALLCFDSESRLIYLNPAGQKLLNLPPQNGLDKLPTASEGNPVFSQPLLQALEKVLKDRQKQQIEIEIQPGQGFQWTLLPEQASETQAISHVFALGRKISPPKICSEKLQPQEKNLSLILENSPIGILYYTHDLTITYCNPAFLKIFSIPSTVQLIGQNLESLSDQRILKALKAPFEDKKGVYRGPYHTSFKQKNLWINLQTAALLMEEKPCGAIAIISSLDTQKELIYELALKQTSTGFIRVSKEGLILEANHAWAQMLGYSPEELIGQAINTLDALEQPEATQARIARIIRQGSEQFETQQKHKDGHFIDVLVTVNFLPETEDMVSFVRDLSQEKSLLKRLQKSEKHYRLLTENMRDVLWVLDPETLQFSYVSPSVESLRGYTAEEVMQQSLEEVLCPDSLAYFQKILPEALAQFQRGEAHAHLVRIEQPCKDGSTVWTEVSAQATLNPETNRLEIHGVSRDISQQIKSEHDLQNSEERYRSLFEANRAVELLIEPQTGQIIDANLAAEKFYGYSREHLRQMKIMQINQLKPEEIKQEMQLAQREQREQFFFQHRLANGEIRDVEVFSGPIKLGKQELLYSIVHDITQRKKIEEERTRLITAIEQAENSIVITDLNGHLVYVNPAFEKTTGYSREEALGKNPRILKSGIQGSDYYRTLWDTLISGQTWRGRLVNRRKDGSLYTEEASISPIFNQEGKITHYVGVKTEITQQIAYEERLKRLADVNLLIREISQEILATASPHKIIDKTLAQLGHFLKLSHLYLSVVNFENGEIDHHHEWFAQASLQPQTPVENLPWNDFSALRQILEKHQPVLYENIDPESSLSPIQAHLQARGVYSALLYPIFVSDQLYGVIGLEESQKPRKWLEEEKLILIAMADNLGRSLERLQNIELLEQKVKEQTLSLQTTNTELLHAKELAESGNRAKSAFLANMSHEIRTPMNAILGFANLLQEQISNPKYKEHLQAISSSGNALMAIINDILDLSKIEAGKLSLHPEPTDIKHLLKEIYQLFSLSAQEKDLDFRLELPTENIPLLHLDPLRLRQVLVNLVGNAIKFTPKGFLSLSLRRIVLNNTTPPQLEIKIQDSGIGISSEALSRLFQPFEQQERAYAMHRGGTGLGLAISNRLIEMMQGQIQVESKVNQGCLFTILLPEKQANSIIPSTASAHQGQAIENLRLKPAKLLIADDVLVNRNLFQYMLEDKPLTLLLACDGQEAVSLATEEKPDLILMDIKMPVMDGLEAQQILSKNPSTAHIPVVALTAYALPEEKNSFLHQGFADVLSKPVQKKDLLNLLMRYLGQVPPSPVMEAKQNHSALKPEQILAELEQNWFERWAKIKTSLELNTLENFSNALTDLSNQAELPRLKAFTDQLHYHIQRFELLEASALLASFPALLSTCQEELQAKISKKTD</sequence>
<dbReference type="InterPro" id="IPR036890">
    <property type="entry name" value="HATPase_C_sf"/>
</dbReference>
<evidence type="ECO:0000313" key="18">
    <source>
        <dbReference type="Proteomes" id="UP000231019"/>
    </source>
</evidence>
<protein>
    <recommendedName>
        <fullName evidence="3">histidine kinase</fullName>
        <ecNumber evidence="3">2.7.13.3</ecNumber>
    </recommendedName>
</protein>
<organism evidence="17 18">
    <name type="scientific">bacterium (Candidatus Blackallbacteria) CG17_big_fil_post_rev_8_21_14_2_50_48_46</name>
    <dbReference type="NCBI Taxonomy" id="2014261"/>
    <lineage>
        <taxon>Bacteria</taxon>
        <taxon>Candidatus Blackallbacteria</taxon>
    </lineage>
</organism>
<dbReference type="PROSITE" id="PS50112">
    <property type="entry name" value="PAS"/>
    <property type="match status" value="4"/>
</dbReference>
<evidence type="ECO:0000256" key="8">
    <source>
        <dbReference type="ARBA" id="ARBA00022777"/>
    </source>
</evidence>
<dbReference type="SMART" id="SM00086">
    <property type="entry name" value="PAC"/>
    <property type="match status" value="4"/>
</dbReference>
<dbReference type="InterPro" id="IPR029016">
    <property type="entry name" value="GAF-like_dom_sf"/>
</dbReference>
<dbReference type="Gene3D" id="1.10.287.130">
    <property type="match status" value="1"/>
</dbReference>
<dbReference type="Pfam" id="PF00512">
    <property type="entry name" value="HisKA"/>
    <property type="match status" value="1"/>
</dbReference>
<evidence type="ECO:0000259" key="13">
    <source>
        <dbReference type="PROSITE" id="PS50109"/>
    </source>
</evidence>
<dbReference type="InterPro" id="IPR000014">
    <property type="entry name" value="PAS"/>
</dbReference>
<comment type="subcellular location">
    <subcellularLocation>
        <location evidence="2">Membrane</location>
    </subcellularLocation>
</comment>
<evidence type="ECO:0000256" key="2">
    <source>
        <dbReference type="ARBA" id="ARBA00004370"/>
    </source>
</evidence>
<dbReference type="CDD" id="cd17546">
    <property type="entry name" value="REC_hyHK_CKI1_RcsC-like"/>
    <property type="match status" value="1"/>
</dbReference>
<feature type="domain" description="PAC" evidence="16">
    <location>
        <begin position="694"/>
        <end position="748"/>
    </location>
</feature>
<dbReference type="Pfam" id="PF13426">
    <property type="entry name" value="PAS_9"/>
    <property type="match status" value="3"/>
</dbReference>
<feature type="domain" description="Histidine kinase" evidence="13">
    <location>
        <begin position="958"/>
        <end position="1180"/>
    </location>
</feature>
<keyword evidence="10" id="KW-1133">Transmembrane helix</keyword>
<evidence type="ECO:0000259" key="16">
    <source>
        <dbReference type="PROSITE" id="PS50113"/>
    </source>
</evidence>
<evidence type="ECO:0000256" key="12">
    <source>
        <dbReference type="PROSITE-ProRule" id="PRU00169"/>
    </source>
</evidence>
<dbReference type="PROSITE" id="PS50113">
    <property type="entry name" value="PAC"/>
    <property type="match status" value="2"/>
</dbReference>
<reference evidence="17 18" key="1">
    <citation type="submission" date="2017-09" db="EMBL/GenBank/DDBJ databases">
        <title>Depth-based differentiation of microbial function through sediment-hosted aquifers and enrichment of novel symbionts in the deep terrestrial subsurface.</title>
        <authorList>
            <person name="Probst A.J."/>
            <person name="Ladd B."/>
            <person name="Jarett J.K."/>
            <person name="Geller-Mcgrath D.E."/>
            <person name="Sieber C.M."/>
            <person name="Emerson J.B."/>
            <person name="Anantharaman K."/>
            <person name="Thomas B.C."/>
            <person name="Malmstrom R."/>
            <person name="Stieglmeier M."/>
            <person name="Klingl A."/>
            <person name="Woyke T."/>
            <person name="Ryan C.M."/>
            <person name="Banfield J.F."/>
        </authorList>
    </citation>
    <scope>NUCLEOTIDE SEQUENCE [LARGE SCALE GENOMIC DNA]</scope>
    <source>
        <strain evidence="17">CG17_big_fil_post_rev_8_21_14_2_50_48_46</strain>
    </source>
</reference>
<dbReference type="PRINTS" id="PR00344">
    <property type="entry name" value="BCTRLSENSOR"/>
</dbReference>
<dbReference type="GO" id="GO:0000155">
    <property type="term" value="F:phosphorelay sensor kinase activity"/>
    <property type="evidence" value="ECO:0007669"/>
    <property type="project" value="InterPro"/>
</dbReference>
<dbReference type="Proteomes" id="UP000231019">
    <property type="component" value="Unassembled WGS sequence"/>
</dbReference>
<dbReference type="PANTHER" id="PTHR43047:SF64">
    <property type="entry name" value="HISTIDINE KINASE CONTAINING CHEY-HOMOLOGOUS RECEIVER DOMAIN AND PAS DOMAIN-RELATED"/>
    <property type="match status" value="1"/>
</dbReference>
<feature type="domain" description="PAS" evidence="15">
    <location>
        <begin position="372"/>
        <end position="443"/>
    </location>
</feature>
<dbReference type="CDD" id="cd00082">
    <property type="entry name" value="HisKA"/>
    <property type="match status" value="1"/>
</dbReference>
<comment type="catalytic activity">
    <reaction evidence="1">
        <text>ATP + protein L-histidine = ADP + protein N-phospho-L-histidine.</text>
        <dbReference type="EC" id="2.7.13.3"/>
    </reaction>
</comment>
<dbReference type="GO" id="GO:0005524">
    <property type="term" value="F:ATP binding"/>
    <property type="evidence" value="ECO:0007669"/>
    <property type="project" value="UniProtKB-KW"/>
</dbReference>
<evidence type="ECO:0000256" key="5">
    <source>
        <dbReference type="ARBA" id="ARBA00022679"/>
    </source>
</evidence>
<name>A0A2M7G6Y9_9BACT</name>
<dbReference type="Pfam" id="PF02518">
    <property type="entry name" value="HATPase_c"/>
    <property type="match status" value="1"/>
</dbReference>
<dbReference type="NCBIfam" id="TIGR00229">
    <property type="entry name" value="sensory_box"/>
    <property type="match status" value="4"/>
</dbReference>
<dbReference type="InterPro" id="IPR000700">
    <property type="entry name" value="PAS-assoc_C"/>
</dbReference>
<dbReference type="InterPro" id="IPR013767">
    <property type="entry name" value="PAS_fold"/>
</dbReference>
<evidence type="ECO:0000313" key="17">
    <source>
        <dbReference type="EMBL" id="PIW17819.1"/>
    </source>
</evidence>
<dbReference type="InterPro" id="IPR001789">
    <property type="entry name" value="Sig_transdc_resp-reg_receiver"/>
</dbReference>
<dbReference type="SMART" id="SM00448">
    <property type="entry name" value="REC"/>
    <property type="match status" value="1"/>
</dbReference>
<evidence type="ECO:0000256" key="3">
    <source>
        <dbReference type="ARBA" id="ARBA00012438"/>
    </source>
</evidence>
<keyword evidence="5" id="KW-0808">Transferase</keyword>
<accession>A0A2M7G6Y9</accession>
<feature type="domain" description="PAS" evidence="15">
    <location>
        <begin position="251"/>
        <end position="308"/>
    </location>
</feature>
<dbReference type="FunFam" id="3.30.565.10:FF:000010">
    <property type="entry name" value="Sensor histidine kinase RcsC"/>
    <property type="match status" value="1"/>
</dbReference>
<dbReference type="SUPFAM" id="SSF55781">
    <property type="entry name" value="GAF domain-like"/>
    <property type="match status" value="1"/>
</dbReference>
<evidence type="ECO:0000256" key="9">
    <source>
        <dbReference type="ARBA" id="ARBA00022840"/>
    </source>
</evidence>
<dbReference type="PROSITE" id="PS50109">
    <property type="entry name" value="HIS_KIN"/>
    <property type="match status" value="1"/>
</dbReference>
<dbReference type="SUPFAM" id="SSF47384">
    <property type="entry name" value="Homodimeric domain of signal transducing histidine kinase"/>
    <property type="match status" value="1"/>
</dbReference>
<keyword evidence="11" id="KW-0472">Membrane</keyword>
<dbReference type="Gene3D" id="3.30.565.10">
    <property type="entry name" value="Histidine kinase-like ATPase, C-terminal domain"/>
    <property type="match status" value="1"/>
</dbReference>
<dbReference type="Pfam" id="PF01590">
    <property type="entry name" value="GAF"/>
    <property type="match status" value="1"/>
</dbReference>
<evidence type="ECO:0000259" key="14">
    <source>
        <dbReference type="PROSITE" id="PS50110"/>
    </source>
</evidence>
<feature type="domain" description="Response regulatory" evidence="14">
    <location>
        <begin position="1206"/>
        <end position="1322"/>
    </location>
</feature>
<dbReference type="Pfam" id="PF00989">
    <property type="entry name" value="PAS"/>
    <property type="match status" value="2"/>
</dbReference>
<proteinExistence type="predicted"/>
<evidence type="ECO:0000256" key="11">
    <source>
        <dbReference type="ARBA" id="ARBA00023136"/>
    </source>
</evidence>
<dbReference type="EMBL" id="PFFQ01000019">
    <property type="protein sequence ID" value="PIW17819.1"/>
    <property type="molecule type" value="Genomic_DNA"/>
</dbReference>
<dbReference type="SUPFAM" id="SSF55874">
    <property type="entry name" value="ATPase domain of HSP90 chaperone/DNA topoisomerase II/histidine kinase"/>
    <property type="match status" value="1"/>
</dbReference>
<keyword evidence="7" id="KW-0547">Nucleotide-binding</keyword>
<evidence type="ECO:0000256" key="1">
    <source>
        <dbReference type="ARBA" id="ARBA00000085"/>
    </source>
</evidence>
<dbReference type="InterPro" id="IPR004358">
    <property type="entry name" value="Sig_transdc_His_kin-like_C"/>
</dbReference>
<dbReference type="PANTHER" id="PTHR43047">
    <property type="entry name" value="TWO-COMPONENT HISTIDINE PROTEIN KINASE"/>
    <property type="match status" value="1"/>
</dbReference>
<evidence type="ECO:0000256" key="4">
    <source>
        <dbReference type="ARBA" id="ARBA00022553"/>
    </source>
</evidence>
<comment type="caution">
    <text evidence="17">The sequence shown here is derived from an EMBL/GenBank/DDBJ whole genome shotgun (WGS) entry which is preliminary data.</text>
</comment>
<feature type="domain" description="PAS" evidence="15">
    <location>
        <begin position="504"/>
        <end position="547"/>
    </location>
</feature>
<feature type="domain" description="PAC" evidence="16">
    <location>
        <begin position="449"/>
        <end position="503"/>
    </location>
</feature>
<dbReference type="InterPro" id="IPR013656">
    <property type="entry name" value="PAS_4"/>
</dbReference>
<dbReference type="CDD" id="cd00130">
    <property type="entry name" value="PAS"/>
    <property type="match status" value="6"/>
</dbReference>
<dbReference type="CDD" id="cd16922">
    <property type="entry name" value="HATPase_EvgS-ArcB-TorS-like"/>
    <property type="match status" value="1"/>
</dbReference>
<dbReference type="SMART" id="SM00388">
    <property type="entry name" value="HisKA"/>
    <property type="match status" value="1"/>
</dbReference>
<evidence type="ECO:0000256" key="10">
    <source>
        <dbReference type="ARBA" id="ARBA00022989"/>
    </source>
</evidence>
<evidence type="ECO:0000256" key="6">
    <source>
        <dbReference type="ARBA" id="ARBA00022692"/>
    </source>
</evidence>
<dbReference type="SMART" id="SM00387">
    <property type="entry name" value="HATPase_c"/>
    <property type="match status" value="1"/>
</dbReference>
<gene>
    <name evidence="17" type="ORF">COW36_07055</name>
</gene>
<dbReference type="InterPro" id="IPR011006">
    <property type="entry name" value="CheY-like_superfamily"/>
</dbReference>
<dbReference type="GO" id="GO:0016020">
    <property type="term" value="C:membrane"/>
    <property type="evidence" value="ECO:0007669"/>
    <property type="project" value="UniProtKB-SubCell"/>
</dbReference>
<keyword evidence="9" id="KW-0067">ATP-binding</keyword>
<dbReference type="Gene3D" id="3.30.450.20">
    <property type="entry name" value="PAS domain"/>
    <property type="match status" value="5"/>
</dbReference>
<dbReference type="InterPro" id="IPR005467">
    <property type="entry name" value="His_kinase_dom"/>
</dbReference>
<evidence type="ECO:0000259" key="15">
    <source>
        <dbReference type="PROSITE" id="PS50112"/>
    </source>
</evidence>
<dbReference type="InterPro" id="IPR001610">
    <property type="entry name" value="PAC"/>
</dbReference>
<dbReference type="SUPFAM" id="SSF52172">
    <property type="entry name" value="CheY-like"/>
    <property type="match status" value="1"/>
</dbReference>
<dbReference type="PROSITE" id="PS50110">
    <property type="entry name" value="RESPONSE_REGULATORY"/>
    <property type="match status" value="1"/>
</dbReference>
<dbReference type="SUPFAM" id="SSF55785">
    <property type="entry name" value="PYP-like sensor domain (PAS domain)"/>
    <property type="match status" value="6"/>
</dbReference>
<keyword evidence="4 12" id="KW-0597">Phosphoprotein</keyword>
<dbReference type="GO" id="GO:0006355">
    <property type="term" value="P:regulation of DNA-templated transcription"/>
    <property type="evidence" value="ECO:0007669"/>
    <property type="project" value="InterPro"/>
</dbReference>
<dbReference type="InterPro" id="IPR035965">
    <property type="entry name" value="PAS-like_dom_sf"/>
</dbReference>
<dbReference type="Gene3D" id="3.40.50.2300">
    <property type="match status" value="1"/>
</dbReference>
<dbReference type="EC" id="2.7.13.3" evidence="3"/>
<dbReference type="Gene3D" id="3.30.450.40">
    <property type="match status" value="1"/>
</dbReference>
<dbReference type="FunFam" id="1.10.287.130:FF:000004">
    <property type="entry name" value="Ethylene receptor 1"/>
    <property type="match status" value="1"/>
</dbReference>
<dbReference type="SMART" id="SM00091">
    <property type="entry name" value="PAS"/>
    <property type="match status" value="6"/>
</dbReference>
<dbReference type="SMART" id="SM00065">
    <property type="entry name" value="GAF"/>
    <property type="match status" value="1"/>
</dbReference>
<dbReference type="Pfam" id="PF00072">
    <property type="entry name" value="Response_reg"/>
    <property type="match status" value="1"/>
</dbReference>
<dbReference type="InterPro" id="IPR003661">
    <property type="entry name" value="HisK_dim/P_dom"/>
</dbReference>
<dbReference type="Pfam" id="PF08448">
    <property type="entry name" value="PAS_4"/>
    <property type="match status" value="1"/>
</dbReference>
<evidence type="ECO:0000256" key="7">
    <source>
        <dbReference type="ARBA" id="ARBA00022741"/>
    </source>
</evidence>
<dbReference type="InterPro" id="IPR003018">
    <property type="entry name" value="GAF"/>
</dbReference>